<feature type="transmembrane region" description="Helical" evidence="1">
    <location>
        <begin position="6"/>
        <end position="25"/>
    </location>
</feature>
<sequence length="99" mass="11134">MEHFPVIHTNFWDAIIAVPVVLILTQITKLLFQVPKPVVPSIANVFGLLISIFFAHPHNWWAGVFMGFFYGNAAVGAYASLKTSYISYKRKKEKPPQTG</sequence>
<protein>
    <recommendedName>
        <fullName evidence="4">Holin</fullName>
    </recommendedName>
</protein>
<evidence type="ECO:0008006" key="4">
    <source>
        <dbReference type="Google" id="ProtNLM"/>
    </source>
</evidence>
<proteinExistence type="predicted"/>
<dbReference type="KEGG" id="hmn:HM131_13600"/>
<keyword evidence="1" id="KW-0472">Membrane</keyword>
<gene>
    <name evidence="2" type="ORF">HM131_13600</name>
</gene>
<keyword evidence="1" id="KW-1133">Transmembrane helix</keyword>
<evidence type="ECO:0000313" key="3">
    <source>
        <dbReference type="Proteomes" id="UP000192527"/>
    </source>
</evidence>
<dbReference type="AlphaFoldDB" id="A0A1W5ZX18"/>
<feature type="transmembrane region" description="Helical" evidence="1">
    <location>
        <begin position="60"/>
        <end position="81"/>
    </location>
</feature>
<keyword evidence="1" id="KW-0812">Transmembrane</keyword>
<accession>A0A1W5ZX18</accession>
<evidence type="ECO:0000313" key="2">
    <source>
        <dbReference type="EMBL" id="ARI77819.1"/>
    </source>
</evidence>
<evidence type="ECO:0000256" key="1">
    <source>
        <dbReference type="SAM" id="Phobius"/>
    </source>
</evidence>
<dbReference type="Proteomes" id="UP000192527">
    <property type="component" value="Chromosome"/>
</dbReference>
<dbReference type="OrthoDB" id="2969583at2"/>
<name>A0A1W5ZX18_9BACI</name>
<dbReference type="EMBL" id="CP020772">
    <property type="protein sequence ID" value="ARI77819.1"/>
    <property type="molecule type" value="Genomic_DNA"/>
</dbReference>
<dbReference type="RefSeq" id="WP_085030280.1">
    <property type="nucleotide sequence ID" value="NZ_CP020772.1"/>
</dbReference>
<keyword evidence="3" id="KW-1185">Reference proteome</keyword>
<feature type="transmembrane region" description="Helical" evidence="1">
    <location>
        <begin position="37"/>
        <end position="54"/>
    </location>
</feature>
<reference evidence="2 3" key="1">
    <citation type="submission" date="2017-04" db="EMBL/GenBank/DDBJ databases">
        <title>The whole genome sequencing and assembly of Halobacillus mangrovi strain.</title>
        <authorList>
            <person name="Lee S.-J."/>
            <person name="Park M.-K."/>
            <person name="Kim J.-Y."/>
            <person name="Lee Y.-J."/>
            <person name="Yi H."/>
            <person name="Bahn Y.-S."/>
            <person name="Kim J.F."/>
            <person name="Lee D.-W."/>
        </authorList>
    </citation>
    <scope>NUCLEOTIDE SEQUENCE [LARGE SCALE GENOMIC DNA]</scope>
    <source>
        <strain evidence="2 3">KTB 131</strain>
    </source>
</reference>
<organism evidence="2 3">
    <name type="scientific">Halobacillus mangrovi</name>
    <dbReference type="NCBI Taxonomy" id="402384"/>
    <lineage>
        <taxon>Bacteria</taxon>
        <taxon>Bacillati</taxon>
        <taxon>Bacillota</taxon>
        <taxon>Bacilli</taxon>
        <taxon>Bacillales</taxon>
        <taxon>Bacillaceae</taxon>
        <taxon>Halobacillus</taxon>
    </lineage>
</organism>